<dbReference type="EMBL" id="JACZDF010000006">
    <property type="protein sequence ID" value="MBD9700062.1"/>
    <property type="molecule type" value="Genomic_DNA"/>
</dbReference>
<dbReference type="Proteomes" id="UP000642107">
    <property type="component" value="Unassembled WGS sequence"/>
</dbReference>
<protein>
    <submittedName>
        <fullName evidence="1">Guanosine-3',5'-bis(Diphosphate) 3'-pyrophosphohydrolase</fullName>
    </submittedName>
</protein>
<dbReference type="SUPFAM" id="SSF109604">
    <property type="entry name" value="HD-domain/PDEase-like"/>
    <property type="match status" value="1"/>
</dbReference>
<reference evidence="1 2" key="1">
    <citation type="submission" date="2020-09" db="EMBL/GenBank/DDBJ databases">
        <title>Flavimobilis rhizosphaerae sp. nov., isolated from rhizosphere soil of Spartina alterniflora.</title>
        <authorList>
            <person name="Hanqin C."/>
        </authorList>
    </citation>
    <scope>NUCLEOTIDE SEQUENCE [LARGE SCALE GENOMIC DNA]</scope>
    <source>
        <strain evidence="1 2">GY 10621</strain>
    </source>
</reference>
<gene>
    <name evidence="1" type="ORF">IGS67_11255</name>
</gene>
<sequence>MSLVERAGLIALHAHAGQVDKLGVDYIEHPRAVAARFDPVEQEAEHVAALLHDVVEDSSITPDDLRLAGIPDDVVDAVVLLTRTPEVAADDYYRAIRANELARQVKLSDIAHNTDPARTASLTTSEREWFAQKYAHAREMLGA</sequence>
<dbReference type="Gene3D" id="1.10.3210.10">
    <property type="entry name" value="Hypothetical protein af1432"/>
    <property type="match status" value="1"/>
</dbReference>
<name>A0ABR9DUP5_9MICO</name>
<accession>A0ABR9DUP5</accession>
<keyword evidence="2" id="KW-1185">Reference proteome</keyword>
<comment type="caution">
    <text evidence="1">The sequence shown here is derived from an EMBL/GenBank/DDBJ whole genome shotgun (WGS) entry which is preliminary data.</text>
</comment>
<proteinExistence type="predicted"/>
<evidence type="ECO:0000313" key="2">
    <source>
        <dbReference type="Proteomes" id="UP000642107"/>
    </source>
</evidence>
<organism evidence="1 2">
    <name type="scientific">Flavimobilis rhizosphaerae</name>
    <dbReference type="NCBI Taxonomy" id="2775421"/>
    <lineage>
        <taxon>Bacteria</taxon>
        <taxon>Bacillati</taxon>
        <taxon>Actinomycetota</taxon>
        <taxon>Actinomycetes</taxon>
        <taxon>Micrococcales</taxon>
        <taxon>Jonesiaceae</taxon>
        <taxon>Flavimobilis</taxon>
    </lineage>
</organism>
<evidence type="ECO:0000313" key="1">
    <source>
        <dbReference type="EMBL" id="MBD9700062.1"/>
    </source>
</evidence>